<comment type="caution">
    <text evidence="1">The sequence shown here is derived from an EMBL/GenBank/DDBJ whole genome shotgun (WGS) entry which is preliminary data.</text>
</comment>
<accession>A0AAN7UUF2</accession>
<organism evidence="1 2">
    <name type="scientific">Xylaria bambusicola</name>
    <dbReference type="NCBI Taxonomy" id="326684"/>
    <lineage>
        <taxon>Eukaryota</taxon>
        <taxon>Fungi</taxon>
        <taxon>Dikarya</taxon>
        <taxon>Ascomycota</taxon>
        <taxon>Pezizomycotina</taxon>
        <taxon>Sordariomycetes</taxon>
        <taxon>Xylariomycetidae</taxon>
        <taxon>Xylariales</taxon>
        <taxon>Xylariaceae</taxon>
        <taxon>Xylaria</taxon>
    </lineage>
</organism>
<dbReference type="EMBL" id="JAWHQM010000023">
    <property type="protein sequence ID" value="KAK5632201.1"/>
    <property type="molecule type" value="Genomic_DNA"/>
</dbReference>
<dbReference type="AlphaFoldDB" id="A0AAN7UUF2"/>
<gene>
    <name evidence="1" type="ORF">RRF57_007915</name>
</gene>
<name>A0AAN7UUF2_9PEZI</name>
<evidence type="ECO:0000313" key="1">
    <source>
        <dbReference type="EMBL" id="KAK5632201.1"/>
    </source>
</evidence>
<sequence length="414" mass="47193">MVVVAAVKSAHSGLPGRGSLRRQQFRPTEIIEGITFTIGAPSPQDQLISTTWNRRGWTYQEAELARRVLVIAESQVYWSCREENWCEDRFTEFLVPTISSSVFNSRLTTQTSPLRSRSLFSPTIGLCYLGEYGYKVKEFSDRSFSDPKDMLWAFLGILKSLLPLFPEGYIWGMPRARLDATLLWQTDNKSRLSDPLAILTKKGRWQELTIPSWCWIGKGAKVWYEECYESVESMLDWREPVDMEEHGLLNGNPEAERGKEWASDIQSTIFQSSHSFSGDTIFDYALLHFAAESATLRLHTPTWGVNRVHTCCSFVSATISLLSGKDIGSVKVPLSAFCDENTLSRREIEGEFILLSSISRRNEDGTKISEEPRYNIMLLSWSKDKKIAYRVSWTDIAKSAWDECETQKKTIILG</sequence>
<evidence type="ECO:0008006" key="3">
    <source>
        <dbReference type="Google" id="ProtNLM"/>
    </source>
</evidence>
<dbReference type="PANTHER" id="PTHR33112:SF12">
    <property type="entry name" value="HETEROKARYON INCOMPATIBILITY DOMAIN-CONTAINING PROTEIN"/>
    <property type="match status" value="1"/>
</dbReference>
<protein>
    <recommendedName>
        <fullName evidence="3">Heterokaryon incompatibility domain-containing protein</fullName>
    </recommendedName>
</protein>
<dbReference type="PANTHER" id="PTHR33112">
    <property type="entry name" value="DOMAIN PROTEIN, PUTATIVE-RELATED"/>
    <property type="match status" value="1"/>
</dbReference>
<keyword evidence="2" id="KW-1185">Reference proteome</keyword>
<dbReference type="Proteomes" id="UP001305414">
    <property type="component" value="Unassembled WGS sequence"/>
</dbReference>
<reference evidence="1 2" key="1">
    <citation type="submission" date="2023-10" db="EMBL/GenBank/DDBJ databases">
        <title>Draft genome sequence of Xylaria bambusicola isolate GMP-LS, the root and basal stem rot pathogen of sugarcane in Indonesia.</title>
        <authorList>
            <person name="Selvaraj P."/>
            <person name="Muralishankar V."/>
            <person name="Muruganantham S."/>
            <person name="Sp S."/>
            <person name="Haryani S."/>
            <person name="Lau K.J.X."/>
            <person name="Naqvi N.I."/>
        </authorList>
    </citation>
    <scope>NUCLEOTIDE SEQUENCE [LARGE SCALE GENOMIC DNA]</scope>
    <source>
        <strain evidence="1">GMP-LS</strain>
    </source>
</reference>
<evidence type="ECO:0000313" key="2">
    <source>
        <dbReference type="Proteomes" id="UP001305414"/>
    </source>
</evidence>
<proteinExistence type="predicted"/>